<evidence type="ECO:0000313" key="7">
    <source>
        <dbReference type="Proteomes" id="UP000261380"/>
    </source>
</evidence>
<dbReference type="InterPro" id="IPR050185">
    <property type="entry name" value="Ub_carboxyl-term_hydrolase"/>
</dbReference>
<dbReference type="GO" id="GO:0005794">
    <property type="term" value="C:Golgi apparatus"/>
    <property type="evidence" value="ECO:0007669"/>
    <property type="project" value="TreeGrafter"/>
</dbReference>
<dbReference type="Ensembl" id="ENSXCOT00000008065.1">
    <property type="protein sequence ID" value="ENSXCOP00000007967.1"/>
    <property type="gene ID" value="ENSXCOG00000006108.1"/>
</dbReference>
<dbReference type="PROSITE" id="PS50235">
    <property type="entry name" value="USP_3"/>
    <property type="match status" value="1"/>
</dbReference>
<dbReference type="InterPro" id="IPR038765">
    <property type="entry name" value="Papain-like_cys_pep_sf"/>
</dbReference>
<organism evidence="6 7">
    <name type="scientific">Xiphophorus couchianus</name>
    <name type="common">Monterrey platyfish</name>
    <dbReference type="NCBI Taxonomy" id="32473"/>
    <lineage>
        <taxon>Eukaryota</taxon>
        <taxon>Metazoa</taxon>
        <taxon>Chordata</taxon>
        <taxon>Craniata</taxon>
        <taxon>Vertebrata</taxon>
        <taxon>Euteleostomi</taxon>
        <taxon>Actinopterygii</taxon>
        <taxon>Neopterygii</taxon>
        <taxon>Teleostei</taxon>
        <taxon>Neoteleostei</taxon>
        <taxon>Acanthomorphata</taxon>
        <taxon>Ovalentaria</taxon>
        <taxon>Atherinomorphae</taxon>
        <taxon>Cyprinodontiformes</taxon>
        <taxon>Poeciliidae</taxon>
        <taxon>Poeciliinae</taxon>
        <taxon>Xiphophorus</taxon>
    </lineage>
</organism>
<dbReference type="PANTHER" id="PTHR21646:SF76">
    <property type="entry name" value="UBIQUITIN CARBOXYL-TERMINAL HYDROLASE 32"/>
    <property type="match status" value="1"/>
</dbReference>
<keyword evidence="7" id="KW-1185">Reference proteome</keyword>
<dbReference type="Pfam" id="PF00443">
    <property type="entry name" value="UCH"/>
    <property type="match status" value="1"/>
</dbReference>
<feature type="region of interest" description="Disordered" evidence="4">
    <location>
        <begin position="327"/>
        <end position="396"/>
    </location>
</feature>
<feature type="compositionally biased region" description="Low complexity" evidence="4">
    <location>
        <begin position="327"/>
        <end position="352"/>
    </location>
</feature>
<evidence type="ECO:0000259" key="5">
    <source>
        <dbReference type="PROSITE" id="PS50235"/>
    </source>
</evidence>
<dbReference type="GO" id="GO:0004843">
    <property type="term" value="F:cysteine-type deubiquitinase activity"/>
    <property type="evidence" value="ECO:0007669"/>
    <property type="project" value="UniProtKB-EC"/>
</dbReference>
<dbReference type="PROSITE" id="PS00973">
    <property type="entry name" value="USP_2"/>
    <property type="match status" value="1"/>
</dbReference>
<dbReference type="SUPFAM" id="SSF54001">
    <property type="entry name" value="Cysteine proteinases"/>
    <property type="match status" value="1"/>
</dbReference>
<proteinExistence type="predicted"/>
<dbReference type="InterPro" id="IPR018200">
    <property type="entry name" value="USP_CS"/>
</dbReference>
<accession>A0A3B5LAW4</accession>
<protein>
    <recommendedName>
        <fullName evidence="2">ubiquitinyl hydrolase 1</fullName>
        <ecNumber evidence="2">3.4.19.12</ecNumber>
    </recommendedName>
</protein>
<evidence type="ECO:0000313" key="6">
    <source>
        <dbReference type="Ensembl" id="ENSXCOP00000007967.1"/>
    </source>
</evidence>
<evidence type="ECO:0000256" key="2">
    <source>
        <dbReference type="ARBA" id="ARBA00012759"/>
    </source>
</evidence>
<reference evidence="6" key="1">
    <citation type="submission" date="2025-08" db="UniProtKB">
        <authorList>
            <consortium name="Ensembl"/>
        </authorList>
    </citation>
    <scope>IDENTIFICATION</scope>
</reference>
<feature type="domain" description="USP" evidence="5">
    <location>
        <begin position="1"/>
        <end position="528"/>
    </location>
</feature>
<dbReference type="FunFam" id="3.90.70.10:FF:000110">
    <property type="entry name" value="ubiquitin carboxyl-terminal hydrolase 32 isoform X2"/>
    <property type="match status" value="1"/>
</dbReference>
<evidence type="ECO:0000256" key="3">
    <source>
        <dbReference type="ARBA" id="ARBA00022801"/>
    </source>
</evidence>
<evidence type="ECO:0000256" key="4">
    <source>
        <dbReference type="SAM" id="MobiDB-lite"/>
    </source>
</evidence>
<dbReference type="InterPro" id="IPR028889">
    <property type="entry name" value="USP"/>
</dbReference>
<name>A0A3B5LAW4_9TELE</name>
<comment type="catalytic activity">
    <reaction evidence="1">
        <text>Thiol-dependent hydrolysis of ester, thioester, amide, peptide and isopeptide bonds formed by the C-terminal Gly of ubiquitin (a 76-residue protein attached to proteins as an intracellular targeting signal).</text>
        <dbReference type="EC" id="3.4.19.12"/>
    </reaction>
</comment>
<dbReference type="EC" id="3.4.19.12" evidence="2"/>
<dbReference type="AlphaFoldDB" id="A0A3B5LAW4"/>
<dbReference type="GeneTree" id="ENSGT00940000155797"/>
<dbReference type="PANTHER" id="PTHR21646">
    <property type="entry name" value="UBIQUITIN CARBOXYL-TERMINAL HYDROLASE"/>
    <property type="match status" value="1"/>
</dbReference>
<evidence type="ECO:0000256" key="1">
    <source>
        <dbReference type="ARBA" id="ARBA00000707"/>
    </source>
</evidence>
<dbReference type="InterPro" id="IPR001394">
    <property type="entry name" value="Peptidase_C19_UCH"/>
</dbReference>
<keyword evidence="3" id="KW-0378">Hydrolase</keyword>
<dbReference type="Gene3D" id="3.90.70.10">
    <property type="entry name" value="Cysteine proteinases"/>
    <property type="match status" value="2"/>
</dbReference>
<sequence>MVLYYSANGHLIANGGPGTLLPCTPETPLVNGVANGHMSPMQDSPFIGYIIAMHRKMMRTELYFLSSQKNRPSLFGMPLIVPCTVHTSKKDLYDAVWIQVSRLASPLPPQEASNHAQDCDDSMGYQYPFTLRVVGKDGNSCAWCPWYRFCRGCTIECTEDRASVGNAYIAVDWDPTALHLRYQTSQERIVEEHCSVEQSRRAQAEPISLDSCLKAFTSEEELGEDELYYCSKCKTHRLATKKLDLWRLPPILIVHLKRFQFVNGRWIKSQKIVKFPRGSFDPSAFLAPRDLEHRSLHSRSESEDLLRVGEDNLSSISAPAGFCNLPKASPASSRRSAPSLSRNSSPSGSPKPAGRRPGRLRLPQLGSKHRLSSSKENLDGAASSEADSRDGVSQADTEERVAIVAGAGPVGSSDQAASESSCGTEASSSHCDVILMNGDSNGMGSDCSIESNVDPDSSLLQHRDMCLDPLYNLYAISCHSGIMGGGHYVTYAKNPNDKWYCYNDSSCKEVHSEEIDTDSAYILFYEQQGVDYSQFLPKIDGKKMADTSSMDEDFESDYKKYCVLQ</sequence>
<reference evidence="6" key="2">
    <citation type="submission" date="2025-09" db="UniProtKB">
        <authorList>
            <consortium name="Ensembl"/>
        </authorList>
    </citation>
    <scope>IDENTIFICATION</scope>
</reference>
<dbReference type="Proteomes" id="UP000261380">
    <property type="component" value="Unplaced"/>
</dbReference>
<dbReference type="GO" id="GO:0016579">
    <property type="term" value="P:protein deubiquitination"/>
    <property type="evidence" value="ECO:0007669"/>
    <property type="project" value="InterPro"/>
</dbReference>